<dbReference type="Proteomes" id="UP000651452">
    <property type="component" value="Unassembled WGS sequence"/>
</dbReference>
<feature type="transmembrane region" description="Helical" evidence="10">
    <location>
        <begin position="136"/>
        <end position="154"/>
    </location>
</feature>
<dbReference type="InterPro" id="IPR007269">
    <property type="entry name" value="ICMT_MeTrfase"/>
</dbReference>
<dbReference type="PANTHER" id="PTHR12714:SF9">
    <property type="entry name" value="PROTEIN-S-ISOPRENYLCYSTEINE O-METHYLTRANSFERASE"/>
    <property type="match status" value="1"/>
</dbReference>
<comment type="caution">
    <text evidence="12">The sequence shown here is derived from an EMBL/GenBank/DDBJ whole genome shotgun (WGS) entry which is preliminary data.</text>
</comment>
<feature type="transmembrane region" description="Helical" evidence="10">
    <location>
        <begin position="66"/>
        <end position="85"/>
    </location>
</feature>
<dbReference type="PANTHER" id="PTHR12714">
    <property type="entry name" value="PROTEIN-S ISOPRENYLCYSTEINE O-METHYLTRANSFERASE"/>
    <property type="match status" value="1"/>
</dbReference>
<feature type="region of interest" description="Disordered" evidence="11">
    <location>
        <begin position="1"/>
        <end position="28"/>
    </location>
</feature>
<accession>A0A8H7MFS4</accession>
<dbReference type="PROSITE" id="PS51564">
    <property type="entry name" value="SAM_ICMT"/>
    <property type="match status" value="1"/>
</dbReference>
<keyword evidence="8 10" id="KW-1133">Transmembrane helix</keyword>
<dbReference type="EMBL" id="RZGK01000020">
    <property type="protein sequence ID" value="KAF9691567.1"/>
    <property type="molecule type" value="Genomic_DNA"/>
</dbReference>
<evidence type="ECO:0000256" key="6">
    <source>
        <dbReference type="ARBA" id="ARBA00022691"/>
    </source>
</evidence>
<evidence type="ECO:0000256" key="7">
    <source>
        <dbReference type="ARBA" id="ARBA00022692"/>
    </source>
</evidence>
<comment type="catalytic activity">
    <reaction evidence="10">
        <text>[protein]-C-terminal S-[(2E,6E)-farnesyl]-L-cysteine + S-adenosyl-L-methionine = [protein]-C-terminal S-[(2E,6E)-farnesyl]-L-cysteine methyl ester + S-adenosyl-L-homocysteine</text>
        <dbReference type="Rhea" id="RHEA:21672"/>
        <dbReference type="Rhea" id="RHEA-COMP:12125"/>
        <dbReference type="Rhea" id="RHEA-COMP:12126"/>
        <dbReference type="ChEBI" id="CHEBI:57856"/>
        <dbReference type="ChEBI" id="CHEBI:59789"/>
        <dbReference type="ChEBI" id="CHEBI:90510"/>
        <dbReference type="ChEBI" id="CHEBI:90511"/>
        <dbReference type="EC" id="2.1.1.100"/>
    </reaction>
</comment>
<dbReference type="Gene3D" id="1.20.120.1630">
    <property type="match status" value="1"/>
</dbReference>
<comment type="subcellular location">
    <subcellularLocation>
        <location evidence="10">Endoplasmic reticulum membrane</location>
        <topology evidence="10">Multi-pass membrane protein</topology>
    </subcellularLocation>
    <subcellularLocation>
        <location evidence="1">Membrane</location>
        <topology evidence="1">Multi-pass membrane protein</topology>
    </subcellularLocation>
</comment>
<evidence type="ECO:0000256" key="2">
    <source>
        <dbReference type="ARBA" id="ARBA00009140"/>
    </source>
</evidence>
<keyword evidence="9 10" id="KW-0472">Membrane</keyword>
<dbReference type="GO" id="GO:0032259">
    <property type="term" value="P:methylation"/>
    <property type="evidence" value="ECO:0007669"/>
    <property type="project" value="UniProtKB-KW"/>
</dbReference>
<name>A0A8H7MFS4_9PLEO</name>
<reference evidence="12" key="2">
    <citation type="submission" date="2020-09" db="EMBL/GenBank/DDBJ databases">
        <title>Reference genome assembly for Australian Ascochyta lentis isolate Al4.</title>
        <authorList>
            <person name="Lee R.C."/>
            <person name="Farfan-Caceres L.M."/>
            <person name="Debler J.W."/>
            <person name="Williams A.H."/>
            <person name="Henares B.M."/>
        </authorList>
    </citation>
    <scope>NUCLEOTIDE SEQUENCE</scope>
    <source>
        <strain evidence="12">Al4</strain>
    </source>
</reference>
<reference evidence="12" key="1">
    <citation type="submission" date="2018-12" db="EMBL/GenBank/DDBJ databases">
        <authorList>
            <person name="Syme R.A."/>
            <person name="Farfan-Caceres L."/>
            <person name="Lichtenzveig J."/>
        </authorList>
    </citation>
    <scope>NUCLEOTIDE SEQUENCE</scope>
    <source>
        <strain evidence="12">Al4</strain>
    </source>
</reference>
<evidence type="ECO:0000256" key="4">
    <source>
        <dbReference type="ARBA" id="ARBA00022603"/>
    </source>
</evidence>
<dbReference type="OrthoDB" id="422086at2759"/>
<evidence type="ECO:0000256" key="5">
    <source>
        <dbReference type="ARBA" id="ARBA00022679"/>
    </source>
</evidence>
<evidence type="ECO:0000313" key="13">
    <source>
        <dbReference type="Proteomes" id="UP000651452"/>
    </source>
</evidence>
<feature type="transmembrane region" description="Helical" evidence="10">
    <location>
        <begin position="223"/>
        <end position="251"/>
    </location>
</feature>
<keyword evidence="7 10" id="KW-0812">Transmembrane</keyword>
<evidence type="ECO:0000256" key="10">
    <source>
        <dbReference type="RuleBase" id="RU362022"/>
    </source>
</evidence>
<keyword evidence="13" id="KW-1185">Reference proteome</keyword>
<dbReference type="GO" id="GO:0004671">
    <property type="term" value="F:protein C-terminal S-isoprenylcysteine carboxyl O-methyltransferase activity"/>
    <property type="evidence" value="ECO:0007669"/>
    <property type="project" value="UniProtKB-EC"/>
</dbReference>
<evidence type="ECO:0000256" key="9">
    <source>
        <dbReference type="ARBA" id="ARBA00023136"/>
    </source>
</evidence>
<comment type="similarity">
    <text evidence="2 10">Belongs to the class VI-like SAM-binding methyltransferase superfamily. Isoprenylcysteine carboxyl methyltransferase family.</text>
</comment>
<feature type="transmembrane region" description="Helical" evidence="10">
    <location>
        <begin position="166"/>
        <end position="184"/>
    </location>
</feature>
<evidence type="ECO:0000256" key="8">
    <source>
        <dbReference type="ARBA" id="ARBA00022989"/>
    </source>
</evidence>
<dbReference type="Pfam" id="PF04140">
    <property type="entry name" value="ICMT"/>
    <property type="match status" value="1"/>
</dbReference>
<feature type="transmembrane region" description="Helical" evidence="10">
    <location>
        <begin position="97"/>
        <end position="116"/>
    </location>
</feature>
<keyword evidence="4 10" id="KW-0489">Methyltransferase</keyword>
<dbReference type="GO" id="GO:0005789">
    <property type="term" value="C:endoplasmic reticulum membrane"/>
    <property type="evidence" value="ECO:0007669"/>
    <property type="project" value="UniProtKB-SubCell"/>
</dbReference>
<dbReference type="InterPro" id="IPR025770">
    <property type="entry name" value="PPMT_MeTrfase"/>
</dbReference>
<keyword evidence="6 10" id="KW-0949">S-adenosyl-L-methionine</keyword>
<sequence length="284" mass="31768">MASNGSATSSHDNISFPVNRPAQQGPWTPELDASVRARETSNVHVRTANPVPSEFFPAGKRSLAGIGLRAFFLGNAAVVGFFLTAQLAYHGSHLWRPFLFLGALSVFHFLEFYTTAAYNTPSASVASFLLTNGNQYRIAHTMAFVETFVTSYFFPGWQSKVHSPAAILLGVIMVLVGQVVRSIAMAQAGTNFNHTVQSSKNEGHELVTQGLYAYFRHPSYFGFFWWGIGTQVMLGNTICTLGYAGVLWYFFKTRINHEEKHLIQFFGDNYKTYRAHTRVWIPFI</sequence>
<dbReference type="EC" id="2.1.1.100" evidence="3 10"/>
<proteinExistence type="inferred from homology"/>
<gene>
    <name evidence="12" type="ORF">EKO04_010224</name>
</gene>
<dbReference type="AlphaFoldDB" id="A0A8H7MFS4"/>
<keyword evidence="10" id="KW-0256">Endoplasmic reticulum</keyword>
<organism evidence="12 13">
    <name type="scientific">Ascochyta lentis</name>
    <dbReference type="NCBI Taxonomy" id="205686"/>
    <lineage>
        <taxon>Eukaryota</taxon>
        <taxon>Fungi</taxon>
        <taxon>Dikarya</taxon>
        <taxon>Ascomycota</taxon>
        <taxon>Pezizomycotina</taxon>
        <taxon>Dothideomycetes</taxon>
        <taxon>Pleosporomycetidae</taxon>
        <taxon>Pleosporales</taxon>
        <taxon>Pleosporineae</taxon>
        <taxon>Didymellaceae</taxon>
        <taxon>Ascochyta</taxon>
    </lineage>
</organism>
<evidence type="ECO:0000313" key="12">
    <source>
        <dbReference type="EMBL" id="KAF9691567.1"/>
    </source>
</evidence>
<keyword evidence="5" id="KW-0808">Transferase</keyword>
<evidence type="ECO:0000256" key="11">
    <source>
        <dbReference type="SAM" id="MobiDB-lite"/>
    </source>
</evidence>
<feature type="compositionally biased region" description="Polar residues" evidence="11">
    <location>
        <begin position="1"/>
        <end position="13"/>
    </location>
</feature>
<evidence type="ECO:0000256" key="3">
    <source>
        <dbReference type="ARBA" id="ARBA00012151"/>
    </source>
</evidence>
<protein>
    <recommendedName>
        <fullName evidence="3 10">Protein-S-isoprenylcysteine O-methyltransferase</fullName>
        <ecNumber evidence="3 10">2.1.1.100</ecNumber>
    </recommendedName>
</protein>
<evidence type="ECO:0000256" key="1">
    <source>
        <dbReference type="ARBA" id="ARBA00004141"/>
    </source>
</evidence>